<organism evidence="2">
    <name type="scientific">Panstrongylus lignarius</name>
    <dbReference type="NCBI Taxonomy" id="156445"/>
    <lineage>
        <taxon>Eukaryota</taxon>
        <taxon>Metazoa</taxon>
        <taxon>Ecdysozoa</taxon>
        <taxon>Arthropoda</taxon>
        <taxon>Hexapoda</taxon>
        <taxon>Insecta</taxon>
        <taxon>Pterygota</taxon>
        <taxon>Neoptera</taxon>
        <taxon>Paraneoptera</taxon>
        <taxon>Hemiptera</taxon>
        <taxon>Heteroptera</taxon>
        <taxon>Panheteroptera</taxon>
        <taxon>Cimicomorpha</taxon>
        <taxon>Reduviidae</taxon>
        <taxon>Triatominae</taxon>
        <taxon>Panstrongylus</taxon>
    </lineage>
</organism>
<sequence length="71" mass="7718">MHTLWLSLMSPLSQVQTSGCVQLPFKQPSTQNGSQTLSSNSLFVNPSKQVQFSGSVQLLFIHSLVQSGSHT</sequence>
<name>A0A224Y0T9_9HEMI</name>
<keyword evidence="1" id="KW-0732">Signal</keyword>
<dbReference type="AlphaFoldDB" id="A0A224Y0T9"/>
<dbReference type="EMBL" id="GFTR01000338">
    <property type="protein sequence ID" value="JAW16088.1"/>
    <property type="molecule type" value="Transcribed_RNA"/>
</dbReference>
<feature type="signal peptide" evidence="1">
    <location>
        <begin position="1"/>
        <end position="17"/>
    </location>
</feature>
<evidence type="ECO:0000313" key="2">
    <source>
        <dbReference type="EMBL" id="JAW16088.1"/>
    </source>
</evidence>
<proteinExistence type="predicted"/>
<feature type="chain" id="PRO_5012465940" evidence="1">
    <location>
        <begin position="18"/>
        <end position="71"/>
    </location>
</feature>
<accession>A0A224Y0T9</accession>
<reference evidence="2" key="1">
    <citation type="journal article" date="2018" name="PLoS Negl. Trop. Dis.">
        <title>An insight into the salivary gland and fat body transcriptome of Panstrongylus lignarius (Hemiptera: Heteroptera), the main vector of Chagas disease in Peru.</title>
        <authorList>
            <person name="Nevoa J.C."/>
            <person name="Mendes M.T."/>
            <person name="da Silva M.V."/>
            <person name="Soares S.C."/>
            <person name="Oliveira C.J.F."/>
            <person name="Ribeiro J.M.C."/>
        </authorList>
    </citation>
    <scope>NUCLEOTIDE SEQUENCE</scope>
</reference>
<protein>
    <submittedName>
        <fullName evidence="2">Putative secreted protein</fullName>
    </submittedName>
</protein>
<evidence type="ECO:0000256" key="1">
    <source>
        <dbReference type="SAM" id="SignalP"/>
    </source>
</evidence>